<dbReference type="PANTHER" id="PTHR47890:SF1">
    <property type="entry name" value="LD24308P"/>
    <property type="match status" value="1"/>
</dbReference>
<name>A0A5N4A8D6_PHOPY</name>
<feature type="chain" id="PRO_5024279287" evidence="1">
    <location>
        <begin position="21"/>
        <end position="608"/>
    </location>
</feature>
<reference evidence="2 3" key="1">
    <citation type="journal article" date="2018" name="Elife">
        <title>Firefly genomes illuminate parallel origins of bioluminescence in beetles.</title>
        <authorList>
            <person name="Fallon T.R."/>
            <person name="Lower S.E."/>
            <person name="Chang C.H."/>
            <person name="Bessho-Uehara M."/>
            <person name="Martin G.J."/>
            <person name="Bewick A.J."/>
            <person name="Behringer M."/>
            <person name="Debat H.J."/>
            <person name="Wong I."/>
            <person name="Day J.C."/>
            <person name="Suvorov A."/>
            <person name="Silva C.J."/>
            <person name="Stanger-Hall K.F."/>
            <person name="Hall D.W."/>
            <person name="Schmitz R.J."/>
            <person name="Nelson D.R."/>
            <person name="Lewis S.M."/>
            <person name="Shigenobu S."/>
            <person name="Bybee S.M."/>
            <person name="Larracuente A.M."/>
            <person name="Oba Y."/>
            <person name="Weng J.K."/>
        </authorList>
    </citation>
    <scope>NUCLEOTIDE SEQUENCE [LARGE SCALE GENOMIC DNA]</scope>
    <source>
        <strain evidence="2">1611_PpyrPB1</strain>
        <tissue evidence="2">Whole body</tissue>
    </source>
</reference>
<keyword evidence="1" id="KW-0732">Signal</keyword>
<evidence type="ECO:0000313" key="2">
    <source>
        <dbReference type="EMBL" id="KAB0793583.1"/>
    </source>
</evidence>
<proteinExistence type="predicted"/>
<dbReference type="InParanoid" id="A0A5N4A8D6"/>
<protein>
    <submittedName>
        <fullName evidence="2">Uncharacterized protein</fullName>
    </submittedName>
</protein>
<dbReference type="Pfam" id="PF16061">
    <property type="entry name" value="DUF4803"/>
    <property type="match status" value="1"/>
</dbReference>
<dbReference type="Proteomes" id="UP000327044">
    <property type="component" value="Unassembled WGS sequence"/>
</dbReference>
<evidence type="ECO:0000256" key="1">
    <source>
        <dbReference type="SAM" id="SignalP"/>
    </source>
</evidence>
<dbReference type="EMBL" id="VVIM01000009">
    <property type="protein sequence ID" value="KAB0793583.1"/>
    <property type="molecule type" value="Genomic_DNA"/>
</dbReference>
<comment type="caution">
    <text evidence="2">The sequence shown here is derived from an EMBL/GenBank/DDBJ whole genome shotgun (WGS) entry which is preliminary data.</text>
</comment>
<gene>
    <name evidence="2" type="ORF">PPYR_13203</name>
</gene>
<dbReference type="AlphaFoldDB" id="A0A5N4A8D6"/>
<feature type="signal peptide" evidence="1">
    <location>
        <begin position="1"/>
        <end position="20"/>
    </location>
</feature>
<evidence type="ECO:0000313" key="3">
    <source>
        <dbReference type="Proteomes" id="UP000327044"/>
    </source>
</evidence>
<keyword evidence="3" id="KW-1185">Reference proteome</keyword>
<organism evidence="2 3">
    <name type="scientific">Photinus pyralis</name>
    <name type="common">Common eastern firefly</name>
    <name type="synonym">Lampyris pyralis</name>
    <dbReference type="NCBI Taxonomy" id="7054"/>
    <lineage>
        <taxon>Eukaryota</taxon>
        <taxon>Metazoa</taxon>
        <taxon>Ecdysozoa</taxon>
        <taxon>Arthropoda</taxon>
        <taxon>Hexapoda</taxon>
        <taxon>Insecta</taxon>
        <taxon>Pterygota</taxon>
        <taxon>Neoptera</taxon>
        <taxon>Endopterygota</taxon>
        <taxon>Coleoptera</taxon>
        <taxon>Polyphaga</taxon>
        <taxon>Elateriformia</taxon>
        <taxon>Elateroidea</taxon>
        <taxon>Lampyridae</taxon>
        <taxon>Lampyrinae</taxon>
        <taxon>Photinus</taxon>
    </lineage>
</organism>
<dbReference type="PANTHER" id="PTHR47890">
    <property type="entry name" value="LD24308P"/>
    <property type="match status" value="1"/>
</dbReference>
<sequence length="608" mass="68137">MQLISPYIALLLMAVTAARAQFNLMDVLGGITGGGSDDDSEDDYGDYMGLVQDLIQGATKIAESVASGFMASLKDNSMDVETRMQYSNGTDLSYRTVEDFSRNITLHNIQSVKMILQLIHESFVTRNGEQMQDAVFDPIAAILQDTDGDMMCKTNQSAQQLVYGIYSAIQRIEQKGFLILQFSYTLLRLYNDGKDDKRYIKKAEQVRNLQVKRALELAKVAKKLLPTLSREFRRCDPLEHVAGRTYLEITQLLQGHIQNIVDLNSKGSCLGNCGSYALTKSYGCQDDRSCSKLHQCRGNIMSCKFIDSDMQVCPAGNDTNRRYDYVEYANGRLLGQKHECRNSIFNVASWWWLISHCTYCFCLCDEEGANSDRYFNLRPVFADVLNNMVVTGLRFTKVNRVIHLQIQEGQLLPKGEIDNKTLRWVPVDGYDINDGNVINGRDYHTLTWEQRSVDLDDLIAEDEHVLTGVHFQIVRGHLNLQILVTPFDHEKGLLIQPAQLGRWVNGTTTNRTEVTLDKPGVPARAGSACWPDSKTGQYVTFTHTDLESDAAQTTVPFLDAQPVVPKTAVPLAGAGLYHRGESSSGGFIAPKIITYDFGMRVELKLLGK</sequence>
<accession>A0A5N4A8D6</accession>
<dbReference type="InterPro" id="IPR032062">
    <property type="entry name" value="DUF4803"/>
</dbReference>